<comment type="caution">
    <text evidence="1">The sequence shown here is derived from an EMBL/GenBank/DDBJ whole genome shotgun (WGS) entry which is preliminary data.</text>
</comment>
<protein>
    <submittedName>
        <fullName evidence="1">Uncharacterized protein</fullName>
    </submittedName>
</protein>
<sequence length="65" mass="7180">MHITRERSKQRFEGKPCASAALKTETITDQSANLLLLLLPPPSTPTPPPPLLFNVYHEKSAQLAN</sequence>
<evidence type="ECO:0000313" key="1">
    <source>
        <dbReference type="EMBL" id="KRX96651.1"/>
    </source>
</evidence>
<dbReference type="AlphaFoldDB" id="A0A0V0Y9B7"/>
<accession>A0A0V0Y9B7</accession>
<organism evidence="1 2">
    <name type="scientific">Trichinella pseudospiralis</name>
    <name type="common">Parasitic roundworm</name>
    <dbReference type="NCBI Taxonomy" id="6337"/>
    <lineage>
        <taxon>Eukaryota</taxon>
        <taxon>Metazoa</taxon>
        <taxon>Ecdysozoa</taxon>
        <taxon>Nematoda</taxon>
        <taxon>Enoplea</taxon>
        <taxon>Dorylaimia</taxon>
        <taxon>Trichinellida</taxon>
        <taxon>Trichinellidae</taxon>
        <taxon>Trichinella</taxon>
    </lineage>
</organism>
<gene>
    <name evidence="1" type="ORF">T4E_5638</name>
</gene>
<reference evidence="1 2" key="1">
    <citation type="submission" date="2015-01" db="EMBL/GenBank/DDBJ databases">
        <title>Evolution of Trichinella species and genotypes.</title>
        <authorList>
            <person name="Korhonen P.K."/>
            <person name="Edoardo P."/>
            <person name="Giuseppe L.R."/>
            <person name="Gasser R.B."/>
        </authorList>
    </citation>
    <scope>NUCLEOTIDE SEQUENCE [LARGE SCALE GENOMIC DNA]</scope>
    <source>
        <strain evidence="1">ISS141</strain>
    </source>
</reference>
<evidence type="ECO:0000313" key="2">
    <source>
        <dbReference type="Proteomes" id="UP000054815"/>
    </source>
</evidence>
<dbReference type="EMBL" id="JYDU01000041">
    <property type="protein sequence ID" value="KRX96651.1"/>
    <property type="molecule type" value="Genomic_DNA"/>
</dbReference>
<name>A0A0V0Y9B7_TRIPS</name>
<dbReference type="Proteomes" id="UP000054815">
    <property type="component" value="Unassembled WGS sequence"/>
</dbReference>
<proteinExistence type="predicted"/>